<evidence type="ECO:0000256" key="1">
    <source>
        <dbReference type="ARBA" id="ARBA00023002"/>
    </source>
</evidence>
<protein>
    <submittedName>
        <fullName evidence="3">Predicted oxidoreductase</fullName>
    </submittedName>
</protein>
<dbReference type="PANTHER" id="PTHR43364">
    <property type="entry name" value="NADH-SPECIFIC METHYLGLYOXAL REDUCTASE-RELATED"/>
    <property type="match status" value="1"/>
</dbReference>
<sequence length="347" mass="37682">MQKLPLGRSGLQVSELCLGTMTWGSQNTESEGHAQMDMALDHGVNFLDAAEMYPTNPVRAETVGRTEEIIGSWMASHKRRGDWVIATKITGAGHDQVRGGAPITGAALRSCVEQALRRLKTDVIDLYQLHWPNRGSYHFRRNWGFDPTGQDRAAVIAHMQDVLAEAGKLVSEGKIRAFGLSNESAWGTAQWLRLAEVNGWPRVASIQNEYSLLCRHFDSDLAELCHNEAVTPLAFSPLAAGLLSGKYAGDVTPDKTRRVATPDLGGRITPQVFPAVAAYLGVAADHGLDPCQMALAFVRSRPVPTIPIIGATTLEQLRTNLGAAGLTLSDEVLADIAATRRQHPMPY</sequence>
<dbReference type="EMBL" id="FTOT01000002">
    <property type="protein sequence ID" value="SIS86820.1"/>
    <property type="molecule type" value="Genomic_DNA"/>
</dbReference>
<dbReference type="InterPro" id="IPR050523">
    <property type="entry name" value="AKR_Detox_Biosynth"/>
</dbReference>
<dbReference type="OrthoDB" id="9803483at2"/>
<dbReference type="CDD" id="cd19094">
    <property type="entry name" value="AKR_Tas-like"/>
    <property type="match status" value="1"/>
</dbReference>
<proteinExistence type="predicted"/>
<dbReference type="Proteomes" id="UP000186141">
    <property type="component" value="Unassembled WGS sequence"/>
</dbReference>
<dbReference type="InterPro" id="IPR023210">
    <property type="entry name" value="NADP_OxRdtase_dom"/>
</dbReference>
<dbReference type="RefSeq" id="WP_076529950.1">
    <property type="nucleotide sequence ID" value="NZ_BMEH01000002.1"/>
</dbReference>
<evidence type="ECO:0000313" key="3">
    <source>
        <dbReference type="EMBL" id="SIS86820.1"/>
    </source>
</evidence>
<dbReference type="AlphaFoldDB" id="A0A1N7MLB4"/>
<gene>
    <name evidence="3" type="ORF">SAMN05421774_102776</name>
</gene>
<feature type="domain" description="NADP-dependent oxidoreductase" evidence="2">
    <location>
        <begin position="15"/>
        <end position="338"/>
    </location>
</feature>
<reference evidence="3 4" key="1">
    <citation type="submission" date="2017-01" db="EMBL/GenBank/DDBJ databases">
        <authorList>
            <person name="Mah S.A."/>
            <person name="Swanson W.J."/>
            <person name="Moy G.W."/>
            <person name="Vacquier V.D."/>
        </authorList>
    </citation>
    <scope>NUCLEOTIDE SEQUENCE [LARGE SCALE GENOMIC DNA]</scope>
    <source>
        <strain evidence="3 4">DSM 26375</strain>
    </source>
</reference>
<dbReference type="PANTHER" id="PTHR43364:SF4">
    <property type="entry name" value="NAD(P)-LINKED OXIDOREDUCTASE SUPERFAMILY PROTEIN"/>
    <property type="match status" value="1"/>
</dbReference>
<accession>A0A1N7MLB4</accession>
<dbReference type="Gene3D" id="3.20.20.100">
    <property type="entry name" value="NADP-dependent oxidoreductase domain"/>
    <property type="match status" value="1"/>
</dbReference>
<dbReference type="GO" id="GO:0016491">
    <property type="term" value="F:oxidoreductase activity"/>
    <property type="evidence" value="ECO:0007669"/>
    <property type="project" value="UniProtKB-KW"/>
</dbReference>
<dbReference type="Pfam" id="PF00248">
    <property type="entry name" value="Aldo_ket_red"/>
    <property type="match status" value="1"/>
</dbReference>
<keyword evidence="1" id="KW-0560">Oxidoreductase</keyword>
<dbReference type="InterPro" id="IPR036812">
    <property type="entry name" value="NAD(P)_OxRdtase_dom_sf"/>
</dbReference>
<dbReference type="SUPFAM" id="SSF51430">
    <property type="entry name" value="NAD(P)-linked oxidoreductase"/>
    <property type="match status" value="1"/>
</dbReference>
<evidence type="ECO:0000313" key="4">
    <source>
        <dbReference type="Proteomes" id="UP000186141"/>
    </source>
</evidence>
<dbReference type="STRING" id="1086013.SAMN05421774_102776"/>
<name>A0A1N7MLB4_9RHOB</name>
<organism evidence="3 4">
    <name type="scientific">Gemmobacter megaterium</name>
    <dbReference type="NCBI Taxonomy" id="1086013"/>
    <lineage>
        <taxon>Bacteria</taxon>
        <taxon>Pseudomonadati</taxon>
        <taxon>Pseudomonadota</taxon>
        <taxon>Alphaproteobacteria</taxon>
        <taxon>Rhodobacterales</taxon>
        <taxon>Paracoccaceae</taxon>
        <taxon>Gemmobacter</taxon>
    </lineage>
</organism>
<evidence type="ECO:0000259" key="2">
    <source>
        <dbReference type="Pfam" id="PF00248"/>
    </source>
</evidence>
<keyword evidence="4" id="KW-1185">Reference proteome</keyword>